<gene>
    <name evidence="2" type="ORF">HAND00432_LOCUS8259</name>
</gene>
<organism evidence="2">
    <name type="scientific">Hemiselmis andersenii</name>
    <name type="common">Cryptophyte alga</name>
    <dbReference type="NCBI Taxonomy" id="464988"/>
    <lineage>
        <taxon>Eukaryota</taxon>
        <taxon>Cryptophyceae</taxon>
        <taxon>Cryptomonadales</taxon>
        <taxon>Hemiselmidaceae</taxon>
        <taxon>Hemiselmis</taxon>
    </lineage>
</organism>
<evidence type="ECO:0000259" key="1">
    <source>
        <dbReference type="PROSITE" id="PS50106"/>
    </source>
</evidence>
<name>A0A7S1GX21_HEMAN</name>
<evidence type="ECO:0000313" key="2">
    <source>
        <dbReference type="EMBL" id="CAD8953722.1"/>
    </source>
</evidence>
<feature type="domain" description="PDZ" evidence="1">
    <location>
        <begin position="26"/>
        <end position="103"/>
    </location>
</feature>
<dbReference type="AlphaFoldDB" id="A0A7S1GX21"/>
<reference evidence="2" key="1">
    <citation type="submission" date="2021-01" db="EMBL/GenBank/DDBJ databases">
        <authorList>
            <person name="Corre E."/>
            <person name="Pelletier E."/>
            <person name="Niang G."/>
            <person name="Scheremetjew M."/>
            <person name="Finn R."/>
            <person name="Kale V."/>
            <person name="Holt S."/>
            <person name="Cochrane G."/>
            <person name="Meng A."/>
            <person name="Brown T."/>
            <person name="Cohen L."/>
        </authorList>
    </citation>
    <scope>NUCLEOTIDE SEQUENCE</scope>
    <source>
        <strain evidence="2">CCMP644</strain>
    </source>
</reference>
<dbReference type="Pfam" id="PF17820">
    <property type="entry name" value="PDZ_6"/>
    <property type="match status" value="1"/>
</dbReference>
<proteinExistence type="predicted"/>
<sequence>MEWFNFCDCRKTEESGKYDPLGFTARAEFSGSEKAQSRRRRPCGIGVTFVEDDFKALRVKSLVKGGPADQSGKIDEGDILAAVDGYNVYCVNPSEVGALLMGSAGSKVEVSFKKAYSGEQVTVTMYRAESE</sequence>
<protein>
    <recommendedName>
        <fullName evidence="1">PDZ domain-containing protein</fullName>
    </recommendedName>
</protein>
<dbReference type="CDD" id="cd06782">
    <property type="entry name" value="cpPDZ_CPP-like"/>
    <property type="match status" value="1"/>
</dbReference>
<dbReference type="PROSITE" id="PS50106">
    <property type="entry name" value="PDZ"/>
    <property type="match status" value="1"/>
</dbReference>
<dbReference type="InterPro" id="IPR041489">
    <property type="entry name" value="PDZ_6"/>
</dbReference>
<accession>A0A7S1GX21</accession>
<dbReference type="InterPro" id="IPR036034">
    <property type="entry name" value="PDZ_sf"/>
</dbReference>
<dbReference type="Gene3D" id="2.30.42.10">
    <property type="match status" value="1"/>
</dbReference>
<dbReference type="SUPFAM" id="SSF50156">
    <property type="entry name" value="PDZ domain-like"/>
    <property type="match status" value="1"/>
</dbReference>
<dbReference type="InterPro" id="IPR001478">
    <property type="entry name" value="PDZ"/>
</dbReference>
<dbReference type="SMART" id="SM00228">
    <property type="entry name" value="PDZ"/>
    <property type="match status" value="1"/>
</dbReference>
<dbReference type="EMBL" id="HBFX01013774">
    <property type="protein sequence ID" value="CAD8953722.1"/>
    <property type="molecule type" value="Transcribed_RNA"/>
</dbReference>